<dbReference type="EMBL" id="ML213613">
    <property type="protein sequence ID" value="TFK36602.1"/>
    <property type="molecule type" value="Genomic_DNA"/>
</dbReference>
<dbReference type="SUPFAM" id="SSF48371">
    <property type="entry name" value="ARM repeat"/>
    <property type="match status" value="1"/>
</dbReference>
<dbReference type="AlphaFoldDB" id="A0A5C3LUV7"/>
<dbReference type="GO" id="GO:0000774">
    <property type="term" value="F:adenyl-nucleotide exchange factor activity"/>
    <property type="evidence" value="ECO:0007669"/>
    <property type="project" value="TreeGrafter"/>
</dbReference>
<feature type="compositionally biased region" description="Polar residues" evidence="3">
    <location>
        <begin position="246"/>
        <end position="255"/>
    </location>
</feature>
<proteinExistence type="inferred from homology"/>
<dbReference type="Proteomes" id="UP000308652">
    <property type="component" value="Unassembled WGS sequence"/>
</dbReference>
<feature type="compositionally biased region" description="Polar residues" evidence="3">
    <location>
        <begin position="1"/>
        <end position="18"/>
    </location>
</feature>
<gene>
    <name evidence="5" type="ORF">BDQ12DRAFT_725063</name>
</gene>
<feature type="region of interest" description="Disordered" evidence="3">
    <location>
        <begin position="212"/>
        <end position="286"/>
    </location>
</feature>
<evidence type="ECO:0000256" key="1">
    <source>
        <dbReference type="ARBA" id="ARBA00011045"/>
    </source>
</evidence>
<feature type="compositionally biased region" description="Low complexity" evidence="3">
    <location>
        <begin position="232"/>
        <end position="245"/>
    </location>
</feature>
<sequence>MQSLLRWSIENSSPQDSAPSDRPPAERKVLDPGVIDMILGRPDSELMKEDMAVATDKTRSEADRVNALDHLEMLIEHIDNANDLEKLKLWEPLQSLLTSPDSTPEIKTQAIWVIGTALQNNPAAQDIYLSYDPLPTLLSFLEPSTSSTVQTRSKAIYALSGVLKHNAPAVEALGQPRVNGWVKLRDALADPEISVRRKAIFLLSALLIPTTQSSSSAQARQPPLLIQDHPDPSTSPVTPASTSTSIGPTSLSTSVAAHASGAPQSVAPTLHAPSLPSAPDPIHANSHAAHLYDPSRTSTSELTLTAFKAHGILDAVVSAVNSPLPYGEDGDNTDADADFEEKAVRLLHTYAVTCNGELSRAQKGELKKWVGEEKSKHGEAELLEKWSLTSEELESFVKKLD</sequence>
<dbReference type="Gene3D" id="1.25.10.10">
    <property type="entry name" value="Leucine-rich Repeat Variant"/>
    <property type="match status" value="1"/>
</dbReference>
<reference evidence="5 6" key="1">
    <citation type="journal article" date="2019" name="Nat. Ecol. Evol.">
        <title>Megaphylogeny resolves global patterns of mushroom evolution.</title>
        <authorList>
            <person name="Varga T."/>
            <person name="Krizsan K."/>
            <person name="Foldi C."/>
            <person name="Dima B."/>
            <person name="Sanchez-Garcia M."/>
            <person name="Sanchez-Ramirez S."/>
            <person name="Szollosi G.J."/>
            <person name="Szarkandi J.G."/>
            <person name="Papp V."/>
            <person name="Albert L."/>
            <person name="Andreopoulos W."/>
            <person name="Angelini C."/>
            <person name="Antonin V."/>
            <person name="Barry K.W."/>
            <person name="Bougher N.L."/>
            <person name="Buchanan P."/>
            <person name="Buyck B."/>
            <person name="Bense V."/>
            <person name="Catcheside P."/>
            <person name="Chovatia M."/>
            <person name="Cooper J."/>
            <person name="Damon W."/>
            <person name="Desjardin D."/>
            <person name="Finy P."/>
            <person name="Geml J."/>
            <person name="Haridas S."/>
            <person name="Hughes K."/>
            <person name="Justo A."/>
            <person name="Karasinski D."/>
            <person name="Kautmanova I."/>
            <person name="Kiss B."/>
            <person name="Kocsube S."/>
            <person name="Kotiranta H."/>
            <person name="LaButti K.M."/>
            <person name="Lechner B.E."/>
            <person name="Liimatainen K."/>
            <person name="Lipzen A."/>
            <person name="Lukacs Z."/>
            <person name="Mihaltcheva S."/>
            <person name="Morgado L.N."/>
            <person name="Niskanen T."/>
            <person name="Noordeloos M.E."/>
            <person name="Ohm R.A."/>
            <person name="Ortiz-Santana B."/>
            <person name="Ovrebo C."/>
            <person name="Racz N."/>
            <person name="Riley R."/>
            <person name="Savchenko A."/>
            <person name="Shiryaev A."/>
            <person name="Soop K."/>
            <person name="Spirin V."/>
            <person name="Szebenyi C."/>
            <person name="Tomsovsky M."/>
            <person name="Tulloss R.E."/>
            <person name="Uehling J."/>
            <person name="Grigoriev I.V."/>
            <person name="Vagvolgyi C."/>
            <person name="Papp T."/>
            <person name="Martin F.M."/>
            <person name="Miettinen O."/>
            <person name="Hibbett D.S."/>
            <person name="Nagy L.G."/>
        </authorList>
    </citation>
    <scope>NUCLEOTIDE SEQUENCE [LARGE SCALE GENOMIC DNA]</scope>
    <source>
        <strain evidence="5 6">CBS 166.37</strain>
    </source>
</reference>
<protein>
    <submittedName>
        <fullName evidence="5">Armadillo-type protein</fullName>
    </submittedName>
</protein>
<dbReference type="Pfam" id="PF08609">
    <property type="entry name" value="Fes1"/>
    <property type="match status" value="1"/>
</dbReference>
<dbReference type="InterPro" id="IPR013918">
    <property type="entry name" value="Nucleotide_exch_fac_Fes1"/>
</dbReference>
<dbReference type="InterPro" id="IPR011989">
    <property type="entry name" value="ARM-like"/>
</dbReference>
<keyword evidence="2" id="KW-0677">Repeat</keyword>
<feature type="domain" description="Nucleotide exchange factor Fes1" evidence="4">
    <location>
        <begin position="1"/>
        <end position="84"/>
    </location>
</feature>
<dbReference type="GO" id="GO:0005783">
    <property type="term" value="C:endoplasmic reticulum"/>
    <property type="evidence" value="ECO:0007669"/>
    <property type="project" value="TreeGrafter"/>
</dbReference>
<evidence type="ECO:0000259" key="4">
    <source>
        <dbReference type="Pfam" id="PF08609"/>
    </source>
</evidence>
<name>A0A5C3LUV7_9AGAR</name>
<keyword evidence="6" id="KW-1185">Reference proteome</keyword>
<dbReference type="InterPro" id="IPR050693">
    <property type="entry name" value="Hsp70_NEF-Inhibitors"/>
</dbReference>
<feature type="region of interest" description="Disordered" evidence="3">
    <location>
        <begin position="1"/>
        <end position="30"/>
    </location>
</feature>
<comment type="similarity">
    <text evidence="1">Belongs to the FES1 family.</text>
</comment>
<evidence type="ECO:0000313" key="5">
    <source>
        <dbReference type="EMBL" id="TFK36602.1"/>
    </source>
</evidence>
<organism evidence="5 6">
    <name type="scientific">Crucibulum laeve</name>
    <dbReference type="NCBI Taxonomy" id="68775"/>
    <lineage>
        <taxon>Eukaryota</taxon>
        <taxon>Fungi</taxon>
        <taxon>Dikarya</taxon>
        <taxon>Basidiomycota</taxon>
        <taxon>Agaricomycotina</taxon>
        <taxon>Agaricomycetes</taxon>
        <taxon>Agaricomycetidae</taxon>
        <taxon>Agaricales</taxon>
        <taxon>Agaricineae</taxon>
        <taxon>Nidulariaceae</taxon>
        <taxon>Crucibulum</taxon>
    </lineage>
</organism>
<evidence type="ECO:0000313" key="6">
    <source>
        <dbReference type="Proteomes" id="UP000308652"/>
    </source>
</evidence>
<dbReference type="OrthoDB" id="10250458at2759"/>
<dbReference type="PANTHER" id="PTHR19316:SF18">
    <property type="entry name" value="HSP70-BINDING PROTEIN 1"/>
    <property type="match status" value="1"/>
</dbReference>
<evidence type="ECO:0000256" key="2">
    <source>
        <dbReference type="ARBA" id="ARBA00022737"/>
    </source>
</evidence>
<dbReference type="PANTHER" id="PTHR19316">
    <property type="entry name" value="PROTEIN FOLDING REGULATOR"/>
    <property type="match status" value="1"/>
</dbReference>
<dbReference type="STRING" id="68775.A0A5C3LUV7"/>
<evidence type="ECO:0000256" key="3">
    <source>
        <dbReference type="SAM" id="MobiDB-lite"/>
    </source>
</evidence>
<accession>A0A5C3LUV7</accession>
<dbReference type="InterPro" id="IPR016024">
    <property type="entry name" value="ARM-type_fold"/>
</dbReference>